<dbReference type="AlphaFoldDB" id="A0A1Y0HYE5"/>
<evidence type="ECO:0000256" key="1">
    <source>
        <dbReference type="SAM" id="Phobius"/>
    </source>
</evidence>
<dbReference type="KEGG" id="cceu:CBR64_18670"/>
<keyword evidence="1" id="KW-0812">Transmembrane</keyword>
<organism evidence="2 3">
    <name type="scientific">Cellulosimicrobium cellulans</name>
    <name type="common">Arthrobacter luteus</name>
    <dbReference type="NCBI Taxonomy" id="1710"/>
    <lineage>
        <taxon>Bacteria</taxon>
        <taxon>Bacillati</taxon>
        <taxon>Actinomycetota</taxon>
        <taxon>Actinomycetes</taxon>
        <taxon>Micrococcales</taxon>
        <taxon>Promicromonosporaceae</taxon>
        <taxon>Cellulosimicrobium</taxon>
    </lineage>
</organism>
<evidence type="ECO:0000313" key="3">
    <source>
        <dbReference type="Proteomes" id="UP000196228"/>
    </source>
</evidence>
<keyword evidence="1" id="KW-0472">Membrane</keyword>
<feature type="transmembrane region" description="Helical" evidence="1">
    <location>
        <begin position="46"/>
        <end position="66"/>
    </location>
</feature>
<dbReference type="Proteomes" id="UP000196228">
    <property type="component" value="Chromosome"/>
</dbReference>
<keyword evidence="1" id="KW-1133">Transmembrane helix</keyword>
<proteinExistence type="predicted"/>
<accession>A0A1Y0HYE5</accession>
<gene>
    <name evidence="2" type="ORF">CBR64_18670</name>
</gene>
<evidence type="ECO:0000313" key="2">
    <source>
        <dbReference type="EMBL" id="ARU53161.1"/>
    </source>
</evidence>
<name>A0A1Y0HYE5_CELCE</name>
<protein>
    <submittedName>
        <fullName evidence="2">Uncharacterized protein</fullName>
    </submittedName>
</protein>
<sequence length="178" mass="17624">MGAGSRRQWGALVAGVVAVGAVEVLTVHLVAGVLLPDAAALVVDGVLGLATLGLVVVLASPVWASYRLGPDALVLRFGWVGGVVVPRDDVVGAAPYAGTPARPVELGAGHDPGTVDAGGRAAGATHGVVSFVRSTRSTVVRLDLAAPVTARVAGTRRVAATVVLVGVDDPAPLLALAP</sequence>
<reference evidence="2 3" key="1">
    <citation type="submission" date="2017-05" db="EMBL/GenBank/DDBJ databases">
        <authorList>
            <person name="Song R."/>
            <person name="Chenine A.L."/>
            <person name="Ruprecht R.M."/>
        </authorList>
    </citation>
    <scope>NUCLEOTIDE SEQUENCE [LARGE SCALE GENOMIC DNA]</scope>
    <source>
        <strain evidence="2 3">PSBB019</strain>
    </source>
</reference>
<feature type="transmembrane region" description="Helical" evidence="1">
    <location>
        <begin position="12"/>
        <end position="34"/>
    </location>
</feature>
<dbReference type="EMBL" id="CP021383">
    <property type="protein sequence ID" value="ARU53161.1"/>
    <property type="molecule type" value="Genomic_DNA"/>
</dbReference>